<dbReference type="PROSITE" id="PS51216">
    <property type="entry name" value="NEBULIN"/>
    <property type="match status" value="2"/>
</dbReference>
<feature type="region of interest" description="Disordered" evidence="8">
    <location>
        <begin position="143"/>
        <end position="301"/>
    </location>
</feature>
<dbReference type="PANTHER" id="PTHR46218">
    <property type="entry name" value="LASP"/>
    <property type="match status" value="1"/>
</dbReference>
<dbReference type="Gene3D" id="2.10.110.10">
    <property type="entry name" value="Cysteine Rich Protein"/>
    <property type="match status" value="1"/>
</dbReference>
<feature type="compositionally biased region" description="Basic and acidic residues" evidence="8">
    <location>
        <begin position="197"/>
        <end position="213"/>
    </location>
</feature>
<accession>A0AAE0W0S5</accession>
<keyword evidence="1 7" id="KW-0728">SH3 domain</keyword>
<keyword evidence="5 6" id="KW-0440">LIM domain</keyword>
<dbReference type="SUPFAM" id="SSF57716">
    <property type="entry name" value="Glucocorticoid receptor-like (DNA-binding domain)"/>
    <property type="match status" value="1"/>
</dbReference>
<name>A0AAE0W0S5_9BIVA</name>
<dbReference type="CDD" id="cd09447">
    <property type="entry name" value="LIM_LASP"/>
    <property type="match status" value="1"/>
</dbReference>
<dbReference type="SMART" id="SM00227">
    <property type="entry name" value="NEBU"/>
    <property type="match status" value="2"/>
</dbReference>
<dbReference type="PROSITE" id="PS00478">
    <property type="entry name" value="LIM_DOMAIN_1"/>
    <property type="match status" value="1"/>
</dbReference>
<keyword evidence="4 6" id="KW-0862">Zinc</keyword>
<keyword evidence="12" id="KW-1185">Reference proteome</keyword>
<evidence type="ECO:0000256" key="4">
    <source>
        <dbReference type="ARBA" id="ARBA00022833"/>
    </source>
</evidence>
<reference evidence="11" key="3">
    <citation type="submission" date="2023-05" db="EMBL/GenBank/DDBJ databases">
        <authorList>
            <person name="Smith C.H."/>
        </authorList>
    </citation>
    <scope>NUCLEOTIDE SEQUENCE</scope>
    <source>
        <strain evidence="11">CHS0354</strain>
        <tissue evidence="11">Mantle</tissue>
    </source>
</reference>
<dbReference type="GO" id="GO:0005925">
    <property type="term" value="C:focal adhesion"/>
    <property type="evidence" value="ECO:0007669"/>
    <property type="project" value="TreeGrafter"/>
</dbReference>
<feature type="domain" description="SH3" evidence="9">
    <location>
        <begin position="298"/>
        <end position="358"/>
    </location>
</feature>
<evidence type="ECO:0000259" key="9">
    <source>
        <dbReference type="PROSITE" id="PS50002"/>
    </source>
</evidence>
<dbReference type="SMART" id="SM00132">
    <property type="entry name" value="LIM"/>
    <property type="match status" value="1"/>
</dbReference>
<keyword evidence="2 6" id="KW-0479">Metal-binding</keyword>
<gene>
    <name evidence="11" type="ORF">CHS0354_004978</name>
</gene>
<dbReference type="InterPro" id="IPR051759">
    <property type="entry name" value="LIM-SH3_domain_protein"/>
</dbReference>
<dbReference type="Pfam" id="PF00412">
    <property type="entry name" value="LIM"/>
    <property type="match status" value="1"/>
</dbReference>
<feature type="compositionally biased region" description="Basic and acidic residues" evidence="8">
    <location>
        <begin position="160"/>
        <end position="169"/>
    </location>
</feature>
<comment type="caution">
    <text evidence="11">The sequence shown here is derived from an EMBL/GenBank/DDBJ whole genome shotgun (WGS) entry which is preliminary data.</text>
</comment>
<dbReference type="Gene3D" id="2.30.30.40">
    <property type="entry name" value="SH3 Domains"/>
    <property type="match status" value="1"/>
</dbReference>
<evidence type="ECO:0000256" key="8">
    <source>
        <dbReference type="SAM" id="MobiDB-lite"/>
    </source>
</evidence>
<dbReference type="PRINTS" id="PR00452">
    <property type="entry name" value="SH3DOMAIN"/>
</dbReference>
<evidence type="ECO:0000256" key="2">
    <source>
        <dbReference type="ARBA" id="ARBA00022723"/>
    </source>
</evidence>
<dbReference type="Pfam" id="PF14604">
    <property type="entry name" value="SH3_9"/>
    <property type="match status" value="1"/>
</dbReference>
<sequence length="358" mass="40672">MKECGKCGKTVYPTEELKCLDKVWHKACFKCQVCSMALNMKNYKGYDKMPYCNAHYPQTKHTAIADTPDMKRVQENTKIQSNIKYHEDFEKEKGKYHLVTDDPVTLRAKQTMQTISNVEYHQVRERRESQEMRRPAEQVTVFKAGSRNNNAFNPAGQVKVRRDPGRIADYDPEQAPNTGGGTPYSSRSSANMVYDSKSGRDSLDQRNYREQNRVQRFSSSGDEDQMETSQTRRVGSISDYDPVNDRYGSIVGQYNPDPRKEPPAPLPSHSAPQPYQPPHHPPPQQYQPPPPQSPRGSGKGLVCQALYDYSAADEDEVSFAEGDTIVFCQPIDQGWMEGTVERTGQRGMLPSNYVERVN</sequence>
<dbReference type="AlphaFoldDB" id="A0AAE0W0S5"/>
<evidence type="ECO:0000256" key="6">
    <source>
        <dbReference type="PROSITE-ProRule" id="PRU00125"/>
    </source>
</evidence>
<evidence type="ECO:0000313" key="12">
    <source>
        <dbReference type="Proteomes" id="UP001195483"/>
    </source>
</evidence>
<dbReference type="InterPro" id="IPR001452">
    <property type="entry name" value="SH3_domain"/>
</dbReference>
<dbReference type="SUPFAM" id="SSF50044">
    <property type="entry name" value="SH3-domain"/>
    <property type="match status" value="1"/>
</dbReference>
<evidence type="ECO:0000256" key="5">
    <source>
        <dbReference type="ARBA" id="ARBA00023038"/>
    </source>
</evidence>
<dbReference type="Proteomes" id="UP001195483">
    <property type="component" value="Unassembled WGS sequence"/>
</dbReference>
<keyword evidence="3" id="KW-0677">Repeat</keyword>
<reference evidence="11" key="2">
    <citation type="journal article" date="2021" name="Genome Biol. Evol.">
        <title>Developing a high-quality reference genome for a parasitic bivalve with doubly uniparental inheritance (Bivalvia: Unionida).</title>
        <authorList>
            <person name="Smith C.H."/>
        </authorList>
    </citation>
    <scope>NUCLEOTIDE SEQUENCE</scope>
    <source>
        <strain evidence="11">CHS0354</strain>
        <tissue evidence="11">Mantle</tissue>
    </source>
</reference>
<dbReference type="InterPro" id="IPR000900">
    <property type="entry name" value="Nebulin_repeat"/>
</dbReference>
<dbReference type="SMART" id="SM00326">
    <property type="entry name" value="SH3"/>
    <property type="match status" value="1"/>
</dbReference>
<dbReference type="GO" id="GO:0046872">
    <property type="term" value="F:metal ion binding"/>
    <property type="evidence" value="ECO:0007669"/>
    <property type="project" value="UniProtKB-KW"/>
</dbReference>
<dbReference type="GO" id="GO:0051015">
    <property type="term" value="F:actin filament binding"/>
    <property type="evidence" value="ECO:0007669"/>
    <property type="project" value="TreeGrafter"/>
</dbReference>
<evidence type="ECO:0000259" key="10">
    <source>
        <dbReference type="PROSITE" id="PS50023"/>
    </source>
</evidence>
<dbReference type="Pfam" id="PF00880">
    <property type="entry name" value="Nebulin"/>
    <property type="match status" value="1"/>
</dbReference>
<dbReference type="FunFam" id="2.10.110.10:FF:000087">
    <property type="entry name" value="LIM zinc-binding domain-containing Nebulette"/>
    <property type="match status" value="1"/>
</dbReference>
<dbReference type="GO" id="GO:0005737">
    <property type="term" value="C:cytoplasm"/>
    <property type="evidence" value="ECO:0007669"/>
    <property type="project" value="UniProtKB-ARBA"/>
</dbReference>
<feature type="domain" description="LIM zinc-binding" evidence="10">
    <location>
        <begin position="2"/>
        <end position="62"/>
    </location>
</feature>
<evidence type="ECO:0000256" key="7">
    <source>
        <dbReference type="PROSITE-ProRule" id="PRU00192"/>
    </source>
</evidence>
<protein>
    <submittedName>
        <fullName evidence="11">Uncharacterized protein</fullName>
    </submittedName>
</protein>
<dbReference type="PANTHER" id="PTHR46218:SF4">
    <property type="entry name" value="LIM AND SH3 DOMAIN PROTEIN LASP"/>
    <property type="match status" value="1"/>
</dbReference>
<feature type="compositionally biased region" description="Pro residues" evidence="8">
    <location>
        <begin position="274"/>
        <end position="293"/>
    </location>
</feature>
<evidence type="ECO:0000256" key="1">
    <source>
        <dbReference type="ARBA" id="ARBA00022443"/>
    </source>
</evidence>
<dbReference type="PROSITE" id="PS50002">
    <property type="entry name" value="SH3"/>
    <property type="match status" value="1"/>
</dbReference>
<dbReference type="InterPro" id="IPR036028">
    <property type="entry name" value="SH3-like_dom_sf"/>
</dbReference>
<evidence type="ECO:0000313" key="11">
    <source>
        <dbReference type="EMBL" id="KAK3597226.1"/>
    </source>
</evidence>
<dbReference type="InterPro" id="IPR001781">
    <property type="entry name" value="Znf_LIM"/>
</dbReference>
<dbReference type="EMBL" id="JAEAOA010000363">
    <property type="protein sequence ID" value="KAK3597226.1"/>
    <property type="molecule type" value="Genomic_DNA"/>
</dbReference>
<organism evidence="11 12">
    <name type="scientific">Potamilus streckersoni</name>
    <dbReference type="NCBI Taxonomy" id="2493646"/>
    <lineage>
        <taxon>Eukaryota</taxon>
        <taxon>Metazoa</taxon>
        <taxon>Spiralia</taxon>
        <taxon>Lophotrochozoa</taxon>
        <taxon>Mollusca</taxon>
        <taxon>Bivalvia</taxon>
        <taxon>Autobranchia</taxon>
        <taxon>Heteroconchia</taxon>
        <taxon>Palaeoheterodonta</taxon>
        <taxon>Unionida</taxon>
        <taxon>Unionoidea</taxon>
        <taxon>Unionidae</taxon>
        <taxon>Ambleminae</taxon>
        <taxon>Lampsilini</taxon>
        <taxon>Potamilus</taxon>
    </lineage>
</organism>
<proteinExistence type="predicted"/>
<evidence type="ECO:0000256" key="3">
    <source>
        <dbReference type="ARBA" id="ARBA00022737"/>
    </source>
</evidence>
<dbReference type="PROSITE" id="PS50023">
    <property type="entry name" value="LIM_DOMAIN_2"/>
    <property type="match status" value="1"/>
</dbReference>
<dbReference type="CDD" id="cd11789">
    <property type="entry name" value="SH3_Nebulin_family_C"/>
    <property type="match status" value="1"/>
</dbReference>
<reference evidence="11" key="1">
    <citation type="journal article" date="2021" name="Genome Biol. Evol.">
        <title>A High-Quality Reference Genome for a Parasitic Bivalve with Doubly Uniparental Inheritance (Bivalvia: Unionida).</title>
        <authorList>
            <person name="Smith C.H."/>
        </authorList>
    </citation>
    <scope>NUCLEOTIDE SEQUENCE</scope>
    <source>
        <strain evidence="11">CHS0354</strain>
    </source>
</reference>